<sequence length="130" mass="14712">MPWLALPLGDERKAFLQRRFKIRGIPAVVAIGPSGRTLTAEARPLLQAHGTDAYPFTEEHLKKLDEQMEEMAKGEMGHGWSFYCKVCDFDLHPKCALMKDDPKENGEGHQERRRRDGLAREASAGKHEKA</sequence>
<reference evidence="1 2" key="1">
    <citation type="journal article" date="2022" name="Plant J.">
        <title>Chromosome-level genome of Camellia lanceoleosa provides a valuable resource for understanding genome evolution and self-incompatibility.</title>
        <authorList>
            <person name="Gong W."/>
            <person name="Xiao S."/>
            <person name="Wang L."/>
            <person name="Liao Z."/>
            <person name="Chang Y."/>
            <person name="Mo W."/>
            <person name="Hu G."/>
            <person name="Li W."/>
            <person name="Zhao G."/>
            <person name="Zhu H."/>
            <person name="Hu X."/>
            <person name="Ji K."/>
            <person name="Xiang X."/>
            <person name="Song Q."/>
            <person name="Yuan D."/>
            <person name="Jin S."/>
            <person name="Zhang L."/>
        </authorList>
    </citation>
    <scope>NUCLEOTIDE SEQUENCE [LARGE SCALE GENOMIC DNA]</scope>
    <source>
        <strain evidence="1">SQ_2022a</strain>
    </source>
</reference>
<evidence type="ECO:0000313" key="2">
    <source>
        <dbReference type="Proteomes" id="UP001060215"/>
    </source>
</evidence>
<organism evidence="1 2">
    <name type="scientific">Camellia lanceoleosa</name>
    <dbReference type="NCBI Taxonomy" id="1840588"/>
    <lineage>
        <taxon>Eukaryota</taxon>
        <taxon>Viridiplantae</taxon>
        <taxon>Streptophyta</taxon>
        <taxon>Embryophyta</taxon>
        <taxon>Tracheophyta</taxon>
        <taxon>Spermatophyta</taxon>
        <taxon>Magnoliopsida</taxon>
        <taxon>eudicotyledons</taxon>
        <taxon>Gunneridae</taxon>
        <taxon>Pentapetalae</taxon>
        <taxon>asterids</taxon>
        <taxon>Ericales</taxon>
        <taxon>Theaceae</taxon>
        <taxon>Camellia</taxon>
    </lineage>
</organism>
<comment type="caution">
    <text evidence="1">The sequence shown here is derived from an EMBL/GenBank/DDBJ whole genome shotgun (WGS) entry which is preliminary data.</text>
</comment>
<dbReference type="EMBL" id="CM045767">
    <property type="protein sequence ID" value="KAI7997055.1"/>
    <property type="molecule type" value="Genomic_DNA"/>
</dbReference>
<keyword evidence="2" id="KW-1185">Reference proteome</keyword>
<dbReference type="Proteomes" id="UP001060215">
    <property type="component" value="Chromosome 10"/>
</dbReference>
<accession>A0ACC0G7N7</accession>
<evidence type="ECO:0000313" key="1">
    <source>
        <dbReference type="EMBL" id="KAI7997055.1"/>
    </source>
</evidence>
<protein>
    <submittedName>
        <fullName evidence="1">Nucleoredoxin 1-1</fullName>
    </submittedName>
</protein>
<name>A0ACC0G7N7_9ERIC</name>
<proteinExistence type="predicted"/>
<gene>
    <name evidence="1" type="ORF">LOK49_LG10G00374</name>
</gene>